<dbReference type="Proteomes" id="UP001622594">
    <property type="component" value="Plasmid unnamed1"/>
</dbReference>
<reference evidence="1 2" key="1">
    <citation type="submission" date="2022-10" db="EMBL/GenBank/DDBJ databases">
        <title>The complete genomes of actinobacterial strains from the NBC collection.</title>
        <authorList>
            <person name="Joergensen T.S."/>
            <person name="Alvarez Arevalo M."/>
            <person name="Sterndorff E.B."/>
            <person name="Faurdal D."/>
            <person name="Vuksanovic O."/>
            <person name="Mourched A.-S."/>
            <person name="Charusanti P."/>
            <person name="Shaw S."/>
            <person name="Blin K."/>
            <person name="Weber T."/>
        </authorList>
    </citation>
    <scope>NUCLEOTIDE SEQUENCE [LARGE SCALE GENOMIC DNA]</scope>
    <source>
        <strain evidence="1 2">NBC_00123</strain>
        <plasmid evidence="1 2">unnamed1</plasmid>
    </source>
</reference>
<sequence>MATLMQRAHFALEEGGMLEIAGQDVLPCVELLHLMLRQAPDPIGIAEGKRLTYEAAVGWSVAQIERQWPNFKEGHTHPSVHNALVMYYSDSEATEYRDSLVLAVEVGYYAARANVNRPHGERPQQILSELYGSPVR</sequence>
<keyword evidence="1" id="KW-0614">Plasmid</keyword>
<evidence type="ECO:0000313" key="1">
    <source>
        <dbReference type="EMBL" id="WTR75840.1"/>
    </source>
</evidence>
<proteinExistence type="predicted"/>
<name>A0ABZ1LND8_9ACTN</name>
<gene>
    <name evidence="1" type="ORF">OG814_42040</name>
</gene>
<organism evidence="1 2">
    <name type="scientific">Streptomyces zaomyceticus</name>
    <dbReference type="NCBI Taxonomy" id="68286"/>
    <lineage>
        <taxon>Bacteria</taxon>
        <taxon>Bacillati</taxon>
        <taxon>Actinomycetota</taxon>
        <taxon>Actinomycetes</taxon>
        <taxon>Kitasatosporales</taxon>
        <taxon>Streptomycetaceae</taxon>
        <taxon>Streptomyces</taxon>
    </lineage>
</organism>
<dbReference type="RefSeq" id="WP_331717836.1">
    <property type="nucleotide sequence ID" value="NZ_CP108189.1"/>
</dbReference>
<accession>A0ABZ1LND8</accession>
<keyword evidence="2" id="KW-1185">Reference proteome</keyword>
<dbReference type="EMBL" id="CP108189">
    <property type="protein sequence ID" value="WTR75840.1"/>
    <property type="molecule type" value="Genomic_DNA"/>
</dbReference>
<evidence type="ECO:0000313" key="2">
    <source>
        <dbReference type="Proteomes" id="UP001622594"/>
    </source>
</evidence>
<geneLocation type="plasmid" evidence="1 2">
    <name>unnamed1</name>
</geneLocation>
<protein>
    <submittedName>
        <fullName evidence="1">Uncharacterized protein</fullName>
    </submittedName>
</protein>